<comment type="caution">
    <text evidence="1">The sequence shown here is derived from an EMBL/GenBank/DDBJ whole genome shotgun (WGS) entry which is preliminary data.</text>
</comment>
<name>A0ACB8R8Z0_9AGAM</name>
<reference evidence="1" key="2">
    <citation type="journal article" date="2022" name="New Phytol.">
        <title>Evolutionary transition to the ectomycorrhizal habit in the genomes of a hyperdiverse lineage of mushroom-forming fungi.</title>
        <authorList>
            <person name="Looney B."/>
            <person name="Miyauchi S."/>
            <person name="Morin E."/>
            <person name="Drula E."/>
            <person name="Courty P.E."/>
            <person name="Kohler A."/>
            <person name="Kuo A."/>
            <person name="LaButti K."/>
            <person name="Pangilinan J."/>
            <person name="Lipzen A."/>
            <person name="Riley R."/>
            <person name="Andreopoulos W."/>
            <person name="He G."/>
            <person name="Johnson J."/>
            <person name="Nolan M."/>
            <person name="Tritt A."/>
            <person name="Barry K.W."/>
            <person name="Grigoriev I.V."/>
            <person name="Nagy L.G."/>
            <person name="Hibbett D."/>
            <person name="Henrissat B."/>
            <person name="Matheny P.B."/>
            <person name="Labbe J."/>
            <person name="Martin F.M."/>
        </authorList>
    </citation>
    <scope>NUCLEOTIDE SEQUENCE</scope>
    <source>
        <strain evidence="1">FP105234-sp</strain>
    </source>
</reference>
<keyword evidence="2" id="KW-1185">Reference proteome</keyword>
<dbReference type="EMBL" id="MU276199">
    <property type="protein sequence ID" value="KAI0040400.1"/>
    <property type="molecule type" value="Genomic_DNA"/>
</dbReference>
<reference evidence="1" key="1">
    <citation type="submission" date="2021-02" db="EMBL/GenBank/DDBJ databases">
        <authorList>
            <consortium name="DOE Joint Genome Institute"/>
            <person name="Ahrendt S."/>
            <person name="Looney B.P."/>
            <person name="Miyauchi S."/>
            <person name="Morin E."/>
            <person name="Drula E."/>
            <person name="Courty P.E."/>
            <person name="Chicoki N."/>
            <person name="Fauchery L."/>
            <person name="Kohler A."/>
            <person name="Kuo A."/>
            <person name="Labutti K."/>
            <person name="Pangilinan J."/>
            <person name="Lipzen A."/>
            <person name="Riley R."/>
            <person name="Andreopoulos W."/>
            <person name="He G."/>
            <person name="Johnson J."/>
            <person name="Barry K.W."/>
            <person name="Grigoriev I.V."/>
            <person name="Nagy L."/>
            <person name="Hibbett D."/>
            <person name="Henrissat B."/>
            <person name="Matheny P.B."/>
            <person name="Labbe J."/>
            <person name="Martin F."/>
        </authorList>
    </citation>
    <scope>NUCLEOTIDE SEQUENCE</scope>
    <source>
        <strain evidence="1">FP105234-sp</strain>
    </source>
</reference>
<organism evidence="1 2">
    <name type="scientific">Auriscalpium vulgare</name>
    <dbReference type="NCBI Taxonomy" id="40419"/>
    <lineage>
        <taxon>Eukaryota</taxon>
        <taxon>Fungi</taxon>
        <taxon>Dikarya</taxon>
        <taxon>Basidiomycota</taxon>
        <taxon>Agaricomycotina</taxon>
        <taxon>Agaricomycetes</taxon>
        <taxon>Russulales</taxon>
        <taxon>Auriscalpiaceae</taxon>
        <taxon>Auriscalpium</taxon>
    </lineage>
</organism>
<evidence type="ECO:0000313" key="2">
    <source>
        <dbReference type="Proteomes" id="UP000814033"/>
    </source>
</evidence>
<gene>
    <name evidence="1" type="ORF">FA95DRAFT_1611828</name>
</gene>
<protein>
    <submittedName>
        <fullName evidence="1">Uncharacterized protein</fullName>
    </submittedName>
</protein>
<proteinExistence type="predicted"/>
<sequence length="115" mass="11980">MPNSLTHIILAVDVDAGPIIVDILIAPNGTVSCTWERAPSSTPSEQLSPLAPAGGPPVVRTVELALDVAGDANQKSRVDIINEEVVLVQAAKAFFEQLRRAHGGEMTGMGRAAGL</sequence>
<accession>A0ACB8R8Z0</accession>
<dbReference type="Proteomes" id="UP000814033">
    <property type="component" value="Unassembled WGS sequence"/>
</dbReference>
<evidence type="ECO:0000313" key="1">
    <source>
        <dbReference type="EMBL" id="KAI0040400.1"/>
    </source>
</evidence>